<evidence type="ECO:0000256" key="1">
    <source>
        <dbReference type="ARBA" id="ARBA00004196"/>
    </source>
</evidence>
<organism evidence="7 8">
    <name type="scientific">Streptomyces thermolineatus</name>
    <dbReference type="NCBI Taxonomy" id="44033"/>
    <lineage>
        <taxon>Bacteria</taxon>
        <taxon>Bacillati</taxon>
        <taxon>Actinomycetota</taxon>
        <taxon>Actinomycetes</taxon>
        <taxon>Kitasatosporales</taxon>
        <taxon>Streptomycetaceae</taxon>
        <taxon>Streptomyces</taxon>
    </lineage>
</organism>
<dbReference type="RefSeq" id="WP_344385571.1">
    <property type="nucleotide sequence ID" value="NZ_BAAATA010000041.1"/>
</dbReference>
<comment type="function">
    <text evidence="5">Part of a binding-protein-dependent transport system for a sugar.</text>
</comment>
<dbReference type="PROSITE" id="PS51318">
    <property type="entry name" value="TAT"/>
    <property type="match status" value="1"/>
</dbReference>
<comment type="similarity">
    <text evidence="2">Belongs to the bacterial solute-binding protein 1 family.</text>
</comment>
<evidence type="ECO:0000256" key="3">
    <source>
        <dbReference type="ARBA" id="ARBA00022448"/>
    </source>
</evidence>
<dbReference type="InterPro" id="IPR006059">
    <property type="entry name" value="SBP"/>
</dbReference>
<evidence type="ECO:0000256" key="4">
    <source>
        <dbReference type="ARBA" id="ARBA00022729"/>
    </source>
</evidence>
<dbReference type="InterPro" id="IPR019546">
    <property type="entry name" value="TAT_signal_bac_arc"/>
</dbReference>
<comment type="subcellular location">
    <subcellularLocation>
        <location evidence="1">Cell envelope</location>
    </subcellularLocation>
</comment>
<name>A0ABP6A2L2_9ACTN</name>
<keyword evidence="8" id="KW-1185">Reference proteome</keyword>
<dbReference type="PANTHER" id="PTHR43649">
    <property type="entry name" value="ARABINOSE-BINDING PROTEIN-RELATED"/>
    <property type="match status" value="1"/>
</dbReference>
<dbReference type="Proteomes" id="UP001501358">
    <property type="component" value="Unassembled WGS sequence"/>
</dbReference>
<dbReference type="PROSITE" id="PS51257">
    <property type="entry name" value="PROKAR_LIPOPROTEIN"/>
    <property type="match status" value="1"/>
</dbReference>
<reference evidence="8" key="1">
    <citation type="journal article" date="2019" name="Int. J. Syst. Evol. Microbiol.">
        <title>The Global Catalogue of Microorganisms (GCM) 10K type strain sequencing project: providing services to taxonomists for standard genome sequencing and annotation.</title>
        <authorList>
            <consortium name="The Broad Institute Genomics Platform"/>
            <consortium name="The Broad Institute Genome Sequencing Center for Infectious Disease"/>
            <person name="Wu L."/>
            <person name="Ma J."/>
        </authorList>
    </citation>
    <scope>NUCLEOTIDE SEQUENCE [LARGE SCALE GENOMIC DNA]</scope>
    <source>
        <strain evidence="8">JCM 6307</strain>
    </source>
</reference>
<evidence type="ECO:0000256" key="2">
    <source>
        <dbReference type="ARBA" id="ARBA00008520"/>
    </source>
</evidence>
<keyword evidence="3" id="KW-0813">Transport</keyword>
<dbReference type="NCBIfam" id="TIGR01409">
    <property type="entry name" value="TAT_signal_seq"/>
    <property type="match status" value="1"/>
</dbReference>
<evidence type="ECO:0000313" key="8">
    <source>
        <dbReference type="Proteomes" id="UP001501358"/>
    </source>
</evidence>
<evidence type="ECO:0000256" key="6">
    <source>
        <dbReference type="ARBA" id="ARBA00049753"/>
    </source>
</evidence>
<dbReference type="Pfam" id="PF01547">
    <property type="entry name" value="SBP_bac_1"/>
    <property type="match status" value="1"/>
</dbReference>
<proteinExistence type="inferred from homology"/>
<comment type="caution">
    <text evidence="7">The sequence shown here is derived from an EMBL/GenBank/DDBJ whole genome shotgun (WGS) entry which is preliminary data.</text>
</comment>
<dbReference type="Gene3D" id="3.40.190.10">
    <property type="entry name" value="Periplasmic binding protein-like II"/>
    <property type="match status" value="2"/>
</dbReference>
<evidence type="ECO:0000256" key="5">
    <source>
        <dbReference type="ARBA" id="ARBA00049629"/>
    </source>
</evidence>
<keyword evidence="4" id="KW-0732">Signal</keyword>
<dbReference type="InterPro" id="IPR006311">
    <property type="entry name" value="TAT_signal"/>
</dbReference>
<gene>
    <name evidence="7" type="ORF">GCM10010406_49740</name>
</gene>
<sequence>MPLTRRHFLQATGLAAGGMALTACGGGQAEKTATTLSVYSWWTGGGEEAGLKALVEDFRKNNPDVKFVNEAVAGGAGDAARKKLASRLAAGNPPDTFQGHAGAELNGYIEAGQLEDISFLYVEEGWRQVLPVSLRSLISDGATSYSVPVNIHRANMMWHSPKVLERAGVSDVPTTFDALLEAMDRVKAAGAAPLALGEQWTVQHLLETVLLGVLGPRDYGKLWTDRLGWESGRTRDALETFDAVLDFGGTYAPGRTWQAASKQLADGRAAFQIMGDWVDAYLGRDLSLTPKKDYHWSPVPQTAGAYQFLSDSFVLPKGAAHREAALAWLRTCGSRSGQQAFNVKKGSIPARTDTDPAPYGPYLQWALSQWRTDEIVGSLTHGVVAKNEWVADIGTALGGFLKRRNVPAFQEALARAADKHI</sequence>
<protein>
    <recommendedName>
        <fullName evidence="6">Probable sugar-binding periplasmic protein</fullName>
    </recommendedName>
</protein>
<accession>A0ABP6A2L2</accession>
<dbReference type="EMBL" id="BAAATA010000041">
    <property type="protein sequence ID" value="GAA2507179.1"/>
    <property type="molecule type" value="Genomic_DNA"/>
</dbReference>
<dbReference type="PANTHER" id="PTHR43649:SF28">
    <property type="entry name" value="BINDING PROTEIN COMPONENT OF ABC SUGAR TRANSPORTER-RELATED"/>
    <property type="match status" value="1"/>
</dbReference>
<evidence type="ECO:0000313" key="7">
    <source>
        <dbReference type="EMBL" id="GAA2507179.1"/>
    </source>
</evidence>
<dbReference type="SUPFAM" id="SSF53850">
    <property type="entry name" value="Periplasmic binding protein-like II"/>
    <property type="match status" value="1"/>
</dbReference>
<dbReference type="InterPro" id="IPR050490">
    <property type="entry name" value="Bact_solute-bd_prot1"/>
</dbReference>